<sequence>MTIILDPMMADHESKFERLARQVERIARIIDYEEGERHDARENNEGFENVFQNKNNVFNRENPRIIPCGQDADEVLARLRVNDGGERYQVTRIVEEVLNRVGLNVDFMNGPHFVSAFPQVVQMAEVPRGMKNPKIITKFAGEVGE</sequence>
<reference evidence="1 2" key="1">
    <citation type="submission" date="2019-01" db="EMBL/GenBank/DDBJ databases">
        <title>Sequencing of cultivated peanut Arachis hypogaea provides insights into genome evolution and oil improvement.</title>
        <authorList>
            <person name="Chen X."/>
        </authorList>
    </citation>
    <scope>NUCLEOTIDE SEQUENCE [LARGE SCALE GENOMIC DNA]</scope>
    <source>
        <strain evidence="2">cv. Fuhuasheng</strain>
        <tissue evidence="1">Leaves</tissue>
    </source>
</reference>
<gene>
    <name evidence="1" type="ORF">Ahy_A05g023686</name>
</gene>
<proteinExistence type="predicted"/>
<evidence type="ECO:0000313" key="1">
    <source>
        <dbReference type="EMBL" id="RYR58032.1"/>
    </source>
</evidence>
<dbReference type="AlphaFoldDB" id="A0A445D476"/>
<protein>
    <submittedName>
        <fullName evidence="1">Uncharacterized protein</fullName>
    </submittedName>
</protein>
<accession>A0A445D476</accession>
<name>A0A445D476_ARAHY</name>
<comment type="caution">
    <text evidence="1">The sequence shown here is derived from an EMBL/GenBank/DDBJ whole genome shotgun (WGS) entry which is preliminary data.</text>
</comment>
<evidence type="ECO:0000313" key="2">
    <source>
        <dbReference type="Proteomes" id="UP000289738"/>
    </source>
</evidence>
<dbReference type="Proteomes" id="UP000289738">
    <property type="component" value="Chromosome A05"/>
</dbReference>
<keyword evidence="2" id="KW-1185">Reference proteome</keyword>
<organism evidence="1 2">
    <name type="scientific">Arachis hypogaea</name>
    <name type="common">Peanut</name>
    <dbReference type="NCBI Taxonomy" id="3818"/>
    <lineage>
        <taxon>Eukaryota</taxon>
        <taxon>Viridiplantae</taxon>
        <taxon>Streptophyta</taxon>
        <taxon>Embryophyta</taxon>
        <taxon>Tracheophyta</taxon>
        <taxon>Spermatophyta</taxon>
        <taxon>Magnoliopsida</taxon>
        <taxon>eudicotyledons</taxon>
        <taxon>Gunneridae</taxon>
        <taxon>Pentapetalae</taxon>
        <taxon>rosids</taxon>
        <taxon>fabids</taxon>
        <taxon>Fabales</taxon>
        <taxon>Fabaceae</taxon>
        <taxon>Papilionoideae</taxon>
        <taxon>50 kb inversion clade</taxon>
        <taxon>dalbergioids sensu lato</taxon>
        <taxon>Dalbergieae</taxon>
        <taxon>Pterocarpus clade</taxon>
        <taxon>Arachis</taxon>
    </lineage>
</organism>
<dbReference type="EMBL" id="SDMP01000005">
    <property type="protein sequence ID" value="RYR58032.1"/>
    <property type="molecule type" value="Genomic_DNA"/>
</dbReference>